<proteinExistence type="predicted"/>
<feature type="non-terminal residue" evidence="1">
    <location>
        <position position="1"/>
    </location>
</feature>
<organism evidence="1">
    <name type="scientific">hydrothermal vent metagenome</name>
    <dbReference type="NCBI Taxonomy" id="652676"/>
    <lineage>
        <taxon>unclassified sequences</taxon>
        <taxon>metagenomes</taxon>
        <taxon>ecological metagenomes</taxon>
    </lineage>
</organism>
<protein>
    <submittedName>
        <fullName evidence="1">Uncharacterized protein</fullName>
    </submittedName>
</protein>
<evidence type="ECO:0000313" key="1">
    <source>
        <dbReference type="EMBL" id="VAW09331.1"/>
    </source>
</evidence>
<sequence>AFLDRLGDDVPVSQAAALEDGVITFEEYEAAYERTVACMRDSGLVVKGPKPENAGRFLTYSFQAGVGGAEADEPCRREHLDLVNGLWLAQAVPSEAEAEVMAREYAACLRSAGVDVEDNLSLQELDFVVLDASPGPFGEAVGKCAELYSLGIFTSDA</sequence>
<name>A0A3B0SSI8_9ZZZZ</name>
<dbReference type="AlphaFoldDB" id="A0A3B0SSI8"/>
<accession>A0A3B0SSI8</accession>
<gene>
    <name evidence="1" type="ORF">MNBD_ACTINO02-3189</name>
</gene>
<dbReference type="EMBL" id="UOEK01000559">
    <property type="protein sequence ID" value="VAW09331.1"/>
    <property type="molecule type" value="Genomic_DNA"/>
</dbReference>
<reference evidence="1" key="1">
    <citation type="submission" date="2018-06" db="EMBL/GenBank/DDBJ databases">
        <authorList>
            <person name="Zhirakovskaya E."/>
        </authorList>
    </citation>
    <scope>NUCLEOTIDE SEQUENCE</scope>
</reference>